<evidence type="ECO:0000313" key="7">
    <source>
        <dbReference type="Proteomes" id="UP000023623"/>
    </source>
</evidence>
<dbReference type="PANTHER" id="PTHR43774">
    <property type="entry name" value="PEPTIDE METHIONINE SULFOXIDE REDUCTASE"/>
    <property type="match status" value="1"/>
</dbReference>
<dbReference type="InterPro" id="IPR036509">
    <property type="entry name" value="Met_Sox_Rdtase_MsrA_sf"/>
</dbReference>
<keyword evidence="7" id="KW-1185">Reference proteome</keyword>
<evidence type="ECO:0000313" key="6">
    <source>
        <dbReference type="EMBL" id="EZF76146.1"/>
    </source>
</evidence>
<evidence type="ECO:0000256" key="2">
    <source>
        <dbReference type="ARBA" id="ARBA00012502"/>
    </source>
</evidence>
<evidence type="ECO:0000256" key="4">
    <source>
        <dbReference type="ARBA" id="ARBA00030643"/>
    </source>
</evidence>
<sequence>MAVSPISLQQVLQRLSRPFSLSSVKMTVIPESPAGGLAAKQQGIPPHAQKATFAAGCFWGVEHIYRRRFGNGKGLLDASVATVVGNPSYQPTVKSVQDRQAVSLPHSLFFGLSSEDHIGRCHCAVDVRDTMADLYSLACLSIETDAEAVEVIYDPTIVSYQQLVEFFYSMHDPTTKDRQGADTGTQYRSAVFAHNEEQLRIAKSVTDQVSRRWWKAPVTTELNPPDQWQWWTAEAYHQLYLEKNPTGYVCPAQ</sequence>
<name>A0A022Y0T9_TRISD</name>
<evidence type="ECO:0000256" key="1">
    <source>
        <dbReference type="ARBA" id="ARBA00005591"/>
    </source>
</evidence>
<feature type="domain" description="Peptide methionine sulphoxide reductase MsrA" evidence="5">
    <location>
        <begin position="135"/>
        <end position="249"/>
    </location>
</feature>
<dbReference type="GO" id="GO:0008113">
    <property type="term" value="F:peptide-methionine (S)-S-oxide reductase activity"/>
    <property type="evidence" value="ECO:0007669"/>
    <property type="project" value="UniProtKB-EC"/>
</dbReference>
<accession>A0A022Y0T9</accession>
<evidence type="ECO:0000259" key="5">
    <source>
        <dbReference type="Pfam" id="PF01625"/>
    </source>
</evidence>
<dbReference type="Proteomes" id="UP000023623">
    <property type="component" value="Unassembled WGS sequence"/>
</dbReference>
<dbReference type="EMBL" id="KK208789">
    <property type="protein sequence ID" value="EZF76146.1"/>
    <property type="molecule type" value="Genomic_DNA"/>
</dbReference>
<organism evidence="6 7">
    <name type="scientific">Trichophyton soudanense CBS 452.61</name>
    <dbReference type="NCBI Taxonomy" id="1215331"/>
    <lineage>
        <taxon>Eukaryota</taxon>
        <taxon>Fungi</taxon>
        <taxon>Dikarya</taxon>
        <taxon>Ascomycota</taxon>
        <taxon>Pezizomycotina</taxon>
        <taxon>Eurotiomycetes</taxon>
        <taxon>Eurotiomycetidae</taxon>
        <taxon>Onygenales</taxon>
        <taxon>Arthrodermataceae</taxon>
        <taxon>Trichophyton</taxon>
    </lineage>
</organism>
<gene>
    <name evidence="6" type="ORF">H105_02459</name>
</gene>
<dbReference type="NCBIfam" id="TIGR00401">
    <property type="entry name" value="msrA"/>
    <property type="match status" value="1"/>
</dbReference>
<evidence type="ECO:0000256" key="3">
    <source>
        <dbReference type="ARBA" id="ARBA00023002"/>
    </source>
</evidence>
<dbReference type="HAMAP" id="MF_01401">
    <property type="entry name" value="MsrA"/>
    <property type="match status" value="1"/>
</dbReference>
<dbReference type="InterPro" id="IPR002569">
    <property type="entry name" value="Met_Sox_Rdtase_MsrA_dom"/>
</dbReference>
<proteinExistence type="inferred from homology"/>
<comment type="similarity">
    <text evidence="1">Belongs to the MsrA Met sulfoxide reductase family.</text>
</comment>
<dbReference type="Gene3D" id="3.30.1060.10">
    <property type="entry name" value="Peptide methionine sulphoxide reductase MsrA"/>
    <property type="match status" value="1"/>
</dbReference>
<dbReference type="AlphaFoldDB" id="A0A022Y0T9"/>
<dbReference type="OrthoDB" id="77405at2759"/>
<dbReference type="PANTHER" id="PTHR43774:SF1">
    <property type="entry name" value="PEPTIDE METHIONINE SULFOXIDE REDUCTASE MSRA 2"/>
    <property type="match status" value="1"/>
</dbReference>
<protein>
    <recommendedName>
        <fullName evidence="2">peptide-methionine (S)-S-oxide reductase</fullName>
        <ecNumber evidence="2">1.8.4.11</ecNumber>
    </recommendedName>
    <alternativeName>
        <fullName evidence="4">Peptide-methionine (S)-S-oxide reductase</fullName>
    </alternativeName>
</protein>
<reference evidence="6 7" key="1">
    <citation type="submission" date="2014-02" db="EMBL/GenBank/DDBJ databases">
        <title>The Genome Sequence of Trichophyton rubrum (morphotype soudanense) CBS 452.61.</title>
        <authorList>
            <consortium name="The Broad Institute Genomics Platform"/>
            <person name="Cuomo C.A."/>
            <person name="White T.C."/>
            <person name="Graser Y."/>
            <person name="Martinez-Rossi N."/>
            <person name="Heitman J."/>
            <person name="Young S.K."/>
            <person name="Zeng Q."/>
            <person name="Gargeya S."/>
            <person name="Abouelleil A."/>
            <person name="Alvarado L."/>
            <person name="Chapman S.B."/>
            <person name="Gainer-Dewar J."/>
            <person name="Goldberg J."/>
            <person name="Griggs A."/>
            <person name="Gujja S."/>
            <person name="Hansen M."/>
            <person name="Howarth C."/>
            <person name="Imamovic A."/>
            <person name="Larimer J."/>
            <person name="Martinez D."/>
            <person name="Murphy C."/>
            <person name="Pearson M.D."/>
            <person name="Persinoti G."/>
            <person name="Poon T."/>
            <person name="Priest M."/>
            <person name="Roberts A.D."/>
            <person name="Saif S."/>
            <person name="Shea T.D."/>
            <person name="Sykes S.N."/>
            <person name="Wortman J."/>
            <person name="Nusbaum C."/>
            <person name="Birren B."/>
        </authorList>
    </citation>
    <scope>NUCLEOTIDE SEQUENCE [LARGE SCALE GENOMIC DNA]</scope>
    <source>
        <strain evidence="6 7">CBS 452.61</strain>
    </source>
</reference>
<keyword evidence="3" id="KW-0560">Oxidoreductase</keyword>
<dbReference type="EC" id="1.8.4.11" evidence="2"/>
<dbReference type="HOGENOM" id="CLU_031040_10_2_1"/>
<dbReference type="Pfam" id="PF01625">
    <property type="entry name" value="PMSR"/>
    <property type="match status" value="1"/>
</dbReference>
<dbReference type="SUPFAM" id="SSF55068">
    <property type="entry name" value="Peptide methionine sulfoxide reductase"/>
    <property type="match status" value="2"/>
</dbReference>